<organism evidence="6 7">
    <name type="scientific">Streptomyces humidus</name>
    <dbReference type="NCBI Taxonomy" id="52259"/>
    <lineage>
        <taxon>Bacteria</taxon>
        <taxon>Bacillati</taxon>
        <taxon>Actinomycetota</taxon>
        <taxon>Actinomycetes</taxon>
        <taxon>Kitasatosporales</taxon>
        <taxon>Streptomycetaceae</taxon>
        <taxon>Streptomyces</taxon>
    </lineage>
</organism>
<dbReference type="FunFam" id="3.40.50.300:FF:000216">
    <property type="entry name" value="Type VII secretion ATPase EccA"/>
    <property type="match status" value="2"/>
</dbReference>
<dbReference type="InterPro" id="IPR000641">
    <property type="entry name" value="CbxX/CfxQ"/>
</dbReference>
<feature type="domain" description="AAA+ ATPase" evidence="5">
    <location>
        <begin position="600"/>
        <end position="741"/>
    </location>
</feature>
<protein>
    <recommendedName>
        <fullName evidence="5">AAA+ ATPase domain-containing protein</fullName>
    </recommendedName>
</protein>
<feature type="compositionally biased region" description="Basic and acidic residues" evidence="4">
    <location>
        <begin position="1089"/>
        <end position="1105"/>
    </location>
</feature>
<evidence type="ECO:0000313" key="7">
    <source>
        <dbReference type="Proteomes" id="UP000606194"/>
    </source>
</evidence>
<evidence type="ECO:0000259" key="5">
    <source>
        <dbReference type="SMART" id="SM00382"/>
    </source>
</evidence>
<dbReference type="InterPro" id="IPR027417">
    <property type="entry name" value="P-loop_NTPase"/>
</dbReference>
<sequence length="1123" mass="116696">MVCPERPDGHRTIGEALAQARMGAVISVAPGRYAENLTIRTRVTIVAEGERDSVEICPRHGSAVTLMAEEVMLTGLLIRGGEDDVPVVDAPRGQVAMERCTVVGSGWAAVLARLSGSLAMRGCRVTNPAGAGVVDIATGGSIVEDCQIEHLGSSAIVLGERSRATVRGCRLRDARGNGVLANGEARGSVEDCEISTTDKPGIALEGLSSTSVLRTAVRDVSTGVYVTSGARAVLEEVTVTGTSEAGIVVSAGSDPAVRRCRTVRTTAAGLVVDERSRGTFEECEFLSSGGPAIQVSGGATPAFDRPVVRDCADSGGAVLLTEDSAPEFDRLEVADAAGVAVSVRSGANPLLRRARISSPGGAGVEAGDGGRGRLEDCLIEGARGSAVLITEGGSLYVGDSRLHGSGEAGVTVSPGGRATVRDTAVEGSAASGIVVSDGAELAAARCRITGSGGHGVQVSAGARAVIGQCESSGSLGDGIRVDSAEAVSVTGCTLRDNRGSGLRQTRVSERMSVEDLSSVGNATPDAWGAEVVAPGGQETAGAPAGQAPGGAPRGAPASGPMAELESLVGLEAVKQQVSTLVHLNQLAQKRAKLGMPVPPMSRHLVFAGPPGTGKTTVARLYGGILASLGVLRSGHLVEVSRADLVAQVIGGTAIKTTEAFKEALGGVLFVDEAYTLLSDSKGSGADFGREAIDTLVKLMEDHRDDVVVVVAGYTADMEAFLAANAGLASRFTRSIEFTDYSDEDMVTITENMCAAHRYELHPSTREALTRFYERMPRDASFGNGRAARRVFEEMIDRQAVRLAAMVDPAESDLALLLPADVCADESAQDRDPAKDPAVLLAGLDAMVGLRAVKQEVGDLVSVLAAARQRKAVGLPAPSLSHHLVFAGPPGTGKTTVARLYADLLHSLGVLPRGQLVEVARADLVGRYVGHTAQLTREAFERALGGVLFIDEAYTLTPANAPSDFGREAVDTLLKLMEDHREDVVVIVAGYTAEMDRFLASNPGLSSRFSRHVQFEDYTTEELVTIVRAQAADAGYVCGPETVDALRGHFAALPRDRSFGNARTARQLLQTMTTSQARRLGAMASPGLDDLQRLGPEDIPEPERRVGQPGSTGAQLPAESLSGH</sequence>
<keyword evidence="7" id="KW-1185">Reference proteome</keyword>
<feature type="domain" description="AAA+ ATPase" evidence="5">
    <location>
        <begin position="879"/>
        <end position="1018"/>
    </location>
</feature>
<evidence type="ECO:0000256" key="4">
    <source>
        <dbReference type="SAM" id="MobiDB-lite"/>
    </source>
</evidence>
<dbReference type="GO" id="GO:0016887">
    <property type="term" value="F:ATP hydrolysis activity"/>
    <property type="evidence" value="ECO:0007669"/>
    <property type="project" value="InterPro"/>
</dbReference>
<reference evidence="6" key="1">
    <citation type="journal article" date="2014" name="Int. J. Syst. Evol. Microbiol.">
        <title>Complete genome sequence of Corynebacterium casei LMG S-19264T (=DSM 44701T), isolated from a smear-ripened cheese.</title>
        <authorList>
            <consortium name="US DOE Joint Genome Institute (JGI-PGF)"/>
            <person name="Walter F."/>
            <person name="Albersmeier A."/>
            <person name="Kalinowski J."/>
            <person name="Ruckert C."/>
        </authorList>
    </citation>
    <scope>NUCLEOTIDE SEQUENCE</scope>
    <source>
        <strain evidence="6">JCM 4386</strain>
    </source>
</reference>
<dbReference type="InterPro" id="IPR041627">
    <property type="entry name" value="AAA_lid_6"/>
</dbReference>
<dbReference type="SUPFAM" id="SSF52540">
    <property type="entry name" value="P-loop containing nucleoside triphosphate hydrolases"/>
    <property type="match status" value="2"/>
</dbReference>
<dbReference type="Gene3D" id="1.10.8.60">
    <property type="match status" value="2"/>
</dbReference>
<feature type="region of interest" description="Disordered" evidence="4">
    <location>
        <begin position="1083"/>
        <end position="1123"/>
    </location>
</feature>
<dbReference type="PRINTS" id="PR00819">
    <property type="entry name" value="CBXCFQXSUPER"/>
</dbReference>
<dbReference type="Pfam" id="PF00004">
    <property type="entry name" value="AAA"/>
    <property type="match status" value="2"/>
</dbReference>
<dbReference type="InterPro" id="IPR012334">
    <property type="entry name" value="Pectin_lyas_fold"/>
</dbReference>
<gene>
    <name evidence="6" type="ORF">GCM10010269_23310</name>
</gene>
<dbReference type="Gene3D" id="2.160.20.10">
    <property type="entry name" value="Single-stranded right-handed beta-helix, Pectin lyase-like"/>
    <property type="match status" value="2"/>
</dbReference>
<dbReference type="InterPro" id="IPR006626">
    <property type="entry name" value="PbH1"/>
</dbReference>
<dbReference type="PANTHER" id="PTHR43392">
    <property type="entry name" value="AAA-TYPE ATPASE FAMILY PROTEIN / ANKYRIN REPEAT FAMILY PROTEIN"/>
    <property type="match status" value="1"/>
</dbReference>
<dbReference type="InterPro" id="IPR003593">
    <property type="entry name" value="AAA+_ATPase"/>
</dbReference>
<evidence type="ECO:0000313" key="6">
    <source>
        <dbReference type="EMBL" id="GGR83525.1"/>
    </source>
</evidence>
<dbReference type="PANTHER" id="PTHR43392:SF2">
    <property type="entry name" value="AAA-TYPE ATPASE FAMILY PROTEIN _ ANKYRIN REPEAT FAMILY PROTEIN"/>
    <property type="match status" value="1"/>
</dbReference>
<dbReference type="Proteomes" id="UP000606194">
    <property type="component" value="Unassembled WGS sequence"/>
</dbReference>
<dbReference type="SMART" id="SM00382">
    <property type="entry name" value="AAA"/>
    <property type="match status" value="2"/>
</dbReference>
<feature type="compositionally biased region" description="Low complexity" evidence="4">
    <location>
        <begin position="533"/>
        <end position="546"/>
    </location>
</feature>
<name>A0A918FU03_9ACTN</name>
<dbReference type="SUPFAM" id="SSF51126">
    <property type="entry name" value="Pectin lyase-like"/>
    <property type="match status" value="3"/>
</dbReference>
<proteinExistence type="inferred from homology"/>
<feature type="region of interest" description="Disordered" evidence="4">
    <location>
        <begin position="497"/>
        <end position="560"/>
    </location>
</feature>
<dbReference type="Pfam" id="PF13229">
    <property type="entry name" value="Beta_helix"/>
    <property type="match status" value="2"/>
</dbReference>
<evidence type="ECO:0000256" key="3">
    <source>
        <dbReference type="ARBA" id="ARBA00022840"/>
    </source>
</evidence>
<evidence type="ECO:0000256" key="1">
    <source>
        <dbReference type="ARBA" id="ARBA00010378"/>
    </source>
</evidence>
<dbReference type="AlphaFoldDB" id="A0A918FU03"/>
<dbReference type="InterPro" id="IPR039448">
    <property type="entry name" value="Beta_helix"/>
</dbReference>
<keyword evidence="3" id="KW-0067">ATP-binding</keyword>
<dbReference type="EMBL" id="BMTL01000008">
    <property type="protein sequence ID" value="GGR83525.1"/>
    <property type="molecule type" value="Genomic_DNA"/>
</dbReference>
<dbReference type="Gene3D" id="3.40.50.300">
    <property type="entry name" value="P-loop containing nucleotide triphosphate hydrolases"/>
    <property type="match status" value="2"/>
</dbReference>
<dbReference type="InterPro" id="IPR050773">
    <property type="entry name" value="CbxX/CfxQ_RuBisCO_ESX"/>
</dbReference>
<comment type="caution">
    <text evidence="6">The sequence shown here is derived from an EMBL/GenBank/DDBJ whole genome shotgun (WGS) entry which is preliminary data.</text>
</comment>
<dbReference type="Pfam" id="PF17866">
    <property type="entry name" value="AAA_lid_6"/>
    <property type="match status" value="2"/>
</dbReference>
<dbReference type="GO" id="GO:0005524">
    <property type="term" value="F:ATP binding"/>
    <property type="evidence" value="ECO:0007669"/>
    <property type="project" value="UniProtKB-KW"/>
</dbReference>
<accession>A0A918FU03</accession>
<reference evidence="6" key="2">
    <citation type="submission" date="2020-09" db="EMBL/GenBank/DDBJ databases">
        <authorList>
            <person name="Sun Q."/>
            <person name="Ohkuma M."/>
        </authorList>
    </citation>
    <scope>NUCLEOTIDE SEQUENCE</scope>
    <source>
        <strain evidence="6">JCM 4386</strain>
    </source>
</reference>
<evidence type="ECO:0000256" key="2">
    <source>
        <dbReference type="ARBA" id="ARBA00022741"/>
    </source>
</evidence>
<dbReference type="SMART" id="SM00710">
    <property type="entry name" value="PbH1"/>
    <property type="match status" value="14"/>
</dbReference>
<dbReference type="InterPro" id="IPR011050">
    <property type="entry name" value="Pectin_lyase_fold/virulence"/>
</dbReference>
<comment type="similarity">
    <text evidence="1">Belongs to the CbxX/CfxQ family.</text>
</comment>
<keyword evidence="2" id="KW-0547">Nucleotide-binding</keyword>
<dbReference type="InterPro" id="IPR003959">
    <property type="entry name" value="ATPase_AAA_core"/>
</dbReference>
<dbReference type="CDD" id="cd00009">
    <property type="entry name" value="AAA"/>
    <property type="match status" value="2"/>
</dbReference>